<keyword evidence="3" id="KW-0863">Zinc-finger</keyword>
<dbReference type="PANTHER" id="PTHR13316">
    <property type="entry name" value="ZINC FINGER, CCHC DOMAIN CONTAINING 8"/>
    <property type="match status" value="1"/>
</dbReference>
<dbReference type="EnsemblMetazoa" id="tetur18g03230.1">
    <property type="protein sequence ID" value="tetur18g03230.1"/>
    <property type="gene ID" value="tetur18g03230"/>
</dbReference>
<dbReference type="GO" id="GO:0008270">
    <property type="term" value="F:zinc ion binding"/>
    <property type="evidence" value="ECO:0007669"/>
    <property type="project" value="UniProtKB-KW"/>
</dbReference>
<dbReference type="PANTHER" id="PTHR13316:SF0">
    <property type="entry name" value="ZINC FINGER CCHC DOMAIN-CONTAINING PROTEIN 8"/>
    <property type="match status" value="1"/>
</dbReference>
<evidence type="ECO:0000256" key="5">
    <source>
        <dbReference type="ARBA" id="ARBA00023242"/>
    </source>
</evidence>
<feature type="compositionally biased region" description="Polar residues" evidence="6">
    <location>
        <begin position="220"/>
        <end position="258"/>
    </location>
</feature>
<dbReference type="AlphaFoldDB" id="T1KRE3"/>
<dbReference type="OrthoDB" id="8026949at2759"/>
<evidence type="ECO:0000313" key="9">
    <source>
        <dbReference type="Proteomes" id="UP000015104"/>
    </source>
</evidence>
<dbReference type="SMART" id="SM00581">
    <property type="entry name" value="PSP"/>
    <property type="match status" value="1"/>
</dbReference>
<dbReference type="OMA" id="MFYRLRV"/>
<dbReference type="InterPro" id="IPR052115">
    <property type="entry name" value="NEXT_complex_subunit_ZCCHC8"/>
</dbReference>
<dbReference type="HOGENOM" id="CLU_770147_0_0_1"/>
<proteinExistence type="predicted"/>
<feature type="compositionally biased region" description="Acidic residues" evidence="6">
    <location>
        <begin position="157"/>
        <end position="167"/>
    </location>
</feature>
<organism evidence="8 9">
    <name type="scientific">Tetranychus urticae</name>
    <name type="common">Two-spotted spider mite</name>
    <dbReference type="NCBI Taxonomy" id="32264"/>
    <lineage>
        <taxon>Eukaryota</taxon>
        <taxon>Metazoa</taxon>
        <taxon>Ecdysozoa</taxon>
        <taxon>Arthropoda</taxon>
        <taxon>Chelicerata</taxon>
        <taxon>Arachnida</taxon>
        <taxon>Acari</taxon>
        <taxon>Acariformes</taxon>
        <taxon>Trombidiformes</taxon>
        <taxon>Prostigmata</taxon>
        <taxon>Eleutherengona</taxon>
        <taxon>Raphignathae</taxon>
        <taxon>Tetranychoidea</taxon>
        <taxon>Tetranychidae</taxon>
        <taxon>Tetranychus</taxon>
    </lineage>
</organism>
<evidence type="ECO:0000313" key="8">
    <source>
        <dbReference type="EnsemblMetazoa" id="tetur18g03230.1"/>
    </source>
</evidence>
<evidence type="ECO:0000256" key="1">
    <source>
        <dbReference type="ARBA" id="ARBA00004123"/>
    </source>
</evidence>
<dbReference type="KEGG" id="tut:107366563"/>
<protein>
    <recommendedName>
        <fullName evidence="7">PSP proline-rich domain-containing protein</fullName>
    </recommendedName>
</protein>
<accession>T1KRE3</accession>
<feature type="compositionally biased region" description="Basic and acidic residues" evidence="6">
    <location>
        <begin position="141"/>
        <end position="150"/>
    </location>
</feature>
<gene>
    <name evidence="8" type="primary">107366563</name>
</gene>
<reference evidence="8" key="2">
    <citation type="submission" date="2015-06" db="UniProtKB">
        <authorList>
            <consortium name="EnsemblMetazoa"/>
        </authorList>
    </citation>
    <scope>IDENTIFICATION</scope>
</reference>
<keyword evidence="5" id="KW-0539">Nucleus</keyword>
<sequence length="360" mass="40254">MPPKRYFEDERSAKPGSISEELRAAIDLHPDKLPIWIYKMRVLGYPPGWLHQADISNSSLQLFDDSSQARSSTSKVEEAAAFNPECFVEFPGFNAPLPEGVEDHCEFLGMPPMQVWQQLNYVKQTIPPPKPVPYKRIKLSLRNDSEEKTPKKNTSQIEDEDEDDEIQIIEPSNDKENTHSDKEEEEEREEGEASDSDDDVIAISVVSGSSKKKQKSKSKLTTTIEKISDGSQSTNLSQSSIDESFNNTNINVPSSRQSRAIEKDSAKDNGLDSEQESFAESEQQSFKEKSSNTSLCKSPSVKLIGLGSPLPANIDSKKPPLEKFAVGMGELIYFENLPTSTGVFDKMRNVICKVRKKLSE</sequence>
<dbReference type="STRING" id="32264.T1KRE3"/>
<evidence type="ECO:0000256" key="4">
    <source>
        <dbReference type="ARBA" id="ARBA00022833"/>
    </source>
</evidence>
<dbReference type="Proteomes" id="UP000015104">
    <property type="component" value="Unassembled WGS sequence"/>
</dbReference>
<feature type="compositionally biased region" description="Basic and acidic residues" evidence="6">
    <location>
        <begin position="259"/>
        <end position="270"/>
    </location>
</feature>
<name>T1KRE3_TETUR</name>
<evidence type="ECO:0000259" key="7">
    <source>
        <dbReference type="SMART" id="SM00581"/>
    </source>
</evidence>
<feature type="compositionally biased region" description="Acidic residues" evidence="6">
    <location>
        <begin position="183"/>
        <end position="200"/>
    </location>
</feature>
<feature type="compositionally biased region" description="Basic and acidic residues" evidence="6">
    <location>
        <begin position="172"/>
        <end position="182"/>
    </location>
</feature>
<dbReference type="GO" id="GO:0071013">
    <property type="term" value="C:catalytic step 2 spliceosome"/>
    <property type="evidence" value="ECO:0007669"/>
    <property type="project" value="TreeGrafter"/>
</dbReference>
<comment type="subcellular location">
    <subcellularLocation>
        <location evidence="1">Nucleus</location>
    </subcellularLocation>
</comment>
<feature type="domain" description="PSP proline-rich" evidence="7">
    <location>
        <begin position="10"/>
        <end position="62"/>
    </location>
</feature>
<dbReference type="InterPro" id="IPR006568">
    <property type="entry name" value="PSP_pro-rich"/>
</dbReference>
<dbReference type="eggNOG" id="KOG2673">
    <property type="taxonomic scope" value="Eukaryota"/>
</dbReference>
<keyword evidence="4" id="KW-0862">Zinc</keyword>
<keyword evidence="9" id="KW-1185">Reference proteome</keyword>
<feature type="region of interest" description="Disordered" evidence="6">
    <location>
        <begin position="139"/>
        <end position="296"/>
    </location>
</feature>
<dbReference type="Pfam" id="PF04046">
    <property type="entry name" value="PSP"/>
    <property type="match status" value="1"/>
</dbReference>
<evidence type="ECO:0000256" key="2">
    <source>
        <dbReference type="ARBA" id="ARBA00022723"/>
    </source>
</evidence>
<evidence type="ECO:0000256" key="3">
    <source>
        <dbReference type="ARBA" id="ARBA00022771"/>
    </source>
</evidence>
<dbReference type="GO" id="GO:0003723">
    <property type="term" value="F:RNA binding"/>
    <property type="evidence" value="ECO:0007669"/>
    <property type="project" value="TreeGrafter"/>
</dbReference>
<evidence type="ECO:0000256" key="6">
    <source>
        <dbReference type="SAM" id="MobiDB-lite"/>
    </source>
</evidence>
<keyword evidence="2" id="KW-0479">Metal-binding</keyword>
<reference evidence="9" key="1">
    <citation type="submission" date="2011-08" db="EMBL/GenBank/DDBJ databases">
        <authorList>
            <person name="Rombauts S."/>
        </authorList>
    </citation>
    <scope>NUCLEOTIDE SEQUENCE</scope>
    <source>
        <strain evidence="9">London</strain>
    </source>
</reference>
<dbReference type="EMBL" id="CAEY01000389">
    <property type="status" value="NOT_ANNOTATED_CDS"/>
    <property type="molecule type" value="Genomic_DNA"/>
</dbReference>